<name>A0A923KYZ6_9BURK</name>
<feature type="domain" description="TonB-dependent receptor-like beta-barrel" evidence="13">
    <location>
        <begin position="281"/>
        <end position="759"/>
    </location>
</feature>
<comment type="subcellular location">
    <subcellularLocation>
        <location evidence="1 10">Cell outer membrane</location>
        <topology evidence="1 10">Multi-pass membrane protein</topology>
    </subcellularLocation>
</comment>
<evidence type="ECO:0000256" key="1">
    <source>
        <dbReference type="ARBA" id="ARBA00004571"/>
    </source>
</evidence>
<dbReference type="EMBL" id="JACOGG010000002">
    <property type="protein sequence ID" value="MBC3934146.1"/>
    <property type="molecule type" value="Genomic_DNA"/>
</dbReference>
<dbReference type="Proteomes" id="UP000612361">
    <property type="component" value="Unassembled WGS sequence"/>
</dbReference>
<dbReference type="InterPro" id="IPR037066">
    <property type="entry name" value="Plug_dom_sf"/>
</dbReference>
<comment type="similarity">
    <text evidence="2 10 11">Belongs to the TonB-dependent receptor family.</text>
</comment>
<accession>A0A923KYZ6</accession>
<keyword evidence="6 11" id="KW-0798">TonB box</keyword>
<dbReference type="SUPFAM" id="SSF56935">
    <property type="entry name" value="Porins"/>
    <property type="match status" value="1"/>
</dbReference>
<evidence type="ECO:0000256" key="8">
    <source>
        <dbReference type="ARBA" id="ARBA00023170"/>
    </source>
</evidence>
<dbReference type="AlphaFoldDB" id="A0A923KYZ6"/>
<evidence type="ECO:0000256" key="9">
    <source>
        <dbReference type="ARBA" id="ARBA00023237"/>
    </source>
</evidence>
<dbReference type="Gene3D" id="2.170.130.10">
    <property type="entry name" value="TonB-dependent receptor, plug domain"/>
    <property type="match status" value="1"/>
</dbReference>
<feature type="chain" id="PRO_5037127902" evidence="12">
    <location>
        <begin position="40"/>
        <end position="802"/>
    </location>
</feature>
<dbReference type="GO" id="GO:0009279">
    <property type="term" value="C:cell outer membrane"/>
    <property type="evidence" value="ECO:0007669"/>
    <property type="project" value="UniProtKB-SubCell"/>
</dbReference>
<evidence type="ECO:0000256" key="3">
    <source>
        <dbReference type="ARBA" id="ARBA00022448"/>
    </source>
</evidence>
<evidence type="ECO:0000256" key="12">
    <source>
        <dbReference type="SAM" id="SignalP"/>
    </source>
</evidence>
<dbReference type="InterPro" id="IPR036942">
    <property type="entry name" value="Beta-barrel_TonB_sf"/>
</dbReference>
<dbReference type="Pfam" id="PF07715">
    <property type="entry name" value="Plug"/>
    <property type="match status" value="1"/>
</dbReference>
<keyword evidence="16" id="KW-1185">Reference proteome</keyword>
<sequence>MKPYTKKRTTSDAIPFSRLQLSSLIATLFITGLSPVAFAQVSADSDAAQVIVTGTRSVKRTVSDSEAPIDVLSNKDLQNTGSLELGTALARLLPSLNFPRPAVADGTSSNRPAQLRGLSPDQTLVLVNGKRWHTTAVVNVNGTAGRGSSPADLNTIPVSAIERVEVLRDGAAAQYGSDAIAGVINIILKKGAEGGEIQLGGGRTSQGDGNQRSISANFGTKLGDKGWARWTVEQKHQGDTNRAGPDLRNPLEPLYGRVNQKQGDPDLEQTQFGVNAGLALSDDLELYGFLQYSQRKTDAAATWRTAYSSGTTLRSPLYPQGFLPNLAANNEDVSAVLGLKGKTAGWRWDTSFNSGSNSFSLDVNNTANLSLGAASPTSFYAGKLKNTQTLLNLDAATELDIPGLSNPATLALGTEYRRDQYAISAGEASSYSGSGAQGFSGFQPSNAGNFQRHNLSFYANLEAEISRQLSASVAVRHENYSDFGKVTSGKLSARYVVVPELAFRAAVSNGFRAPSLAQQNYTISTTNLITINGSSQLVDTGTFGVATAAAKALGAKPLQAETSRNLSLGTVWQPVRNASLSVDAYQIDIDKRILYSGNLVLPASLQSLLAKQGVLVGAARYFANAFDTRTRGVDVVGTYQWQLADKDTLGLTLGYNRNTTSVSGVAANPDILTQNNLTLIDKQTIERATLSSPKDKLSLSADYASGAWNLHTQVTRYGSFVSPQNNPALDQTYSANIVADIAVSYRTGRWKLSAGIDNLNDKYPDKVTSNGNLNTGGTLPYSTFSPYGFNGRYLYAKASYAW</sequence>
<evidence type="ECO:0000256" key="11">
    <source>
        <dbReference type="RuleBase" id="RU003357"/>
    </source>
</evidence>
<evidence type="ECO:0000256" key="6">
    <source>
        <dbReference type="ARBA" id="ARBA00023077"/>
    </source>
</evidence>
<dbReference type="CDD" id="cd01347">
    <property type="entry name" value="ligand_gated_channel"/>
    <property type="match status" value="1"/>
</dbReference>
<feature type="domain" description="TonB-dependent receptor plug" evidence="14">
    <location>
        <begin position="62"/>
        <end position="183"/>
    </location>
</feature>
<evidence type="ECO:0000313" key="15">
    <source>
        <dbReference type="EMBL" id="MBC3934146.1"/>
    </source>
</evidence>
<keyword evidence="3 10" id="KW-0813">Transport</keyword>
<keyword evidence="5 10" id="KW-0812">Transmembrane</keyword>
<feature type="signal peptide" evidence="12">
    <location>
        <begin position="1"/>
        <end position="39"/>
    </location>
</feature>
<evidence type="ECO:0000313" key="16">
    <source>
        <dbReference type="Proteomes" id="UP000612361"/>
    </source>
</evidence>
<dbReference type="Gene3D" id="2.40.170.20">
    <property type="entry name" value="TonB-dependent receptor, beta-barrel domain"/>
    <property type="match status" value="1"/>
</dbReference>
<evidence type="ECO:0000259" key="13">
    <source>
        <dbReference type="Pfam" id="PF00593"/>
    </source>
</evidence>
<evidence type="ECO:0000256" key="4">
    <source>
        <dbReference type="ARBA" id="ARBA00022452"/>
    </source>
</evidence>
<evidence type="ECO:0000259" key="14">
    <source>
        <dbReference type="Pfam" id="PF07715"/>
    </source>
</evidence>
<dbReference type="PANTHER" id="PTHR47234">
    <property type="match status" value="1"/>
</dbReference>
<dbReference type="RefSeq" id="WP_186879783.1">
    <property type="nucleotide sequence ID" value="NZ_JACOGG010000002.1"/>
</dbReference>
<keyword evidence="7 10" id="KW-0472">Membrane</keyword>
<dbReference type="PANTHER" id="PTHR47234:SF3">
    <property type="entry name" value="SECRETIN_TONB SHORT N-TERMINAL DOMAIN-CONTAINING PROTEIN"/>
    <property type="match status" value="1"/>
</dbReference>
<proteinExistence type="inferred from homology"/>
<evidence type="ECO:0000256" key="2">
    <source>
        <dbReference type="ARBA" id="ARBA00009810"/>
    </source>
</evidence>
<evidence type="ECO:0000256" key="5">
    <source>
        <dbReference type="ARBA" id="ARBA00022692"/>
    </source>
</evidence>
<evidence type="ECO:0000256" key="7">
    <source>
        <dbReference type="ARBA" id="ARBA00023136"/>
    </source>
</evidence>
<keyword evidence="8 15" id="KW-0675">Receptor</keyword>
<comment type="caution">
    <text evidence="15">The sequence shown here is derived from an EMBL/GenBank/DDBJ whole genome shotgun (WGS) entry which is preliminary data.</text>
</comment>
<dbReference type="PROSITE" id="PS52016">
    <property type="entry name" value="TONB_DEPENDENT_REC_3"/>
    <property type="match status" value="1"/>
</dbReference>
<keyword evidence="4 10" id="KW-1134">Transmembrane beta strand</keyword>
<evidence type="ECO:0000256" key="10">
    <source>
        <dbReference type="PROSITE-ProRule" id="PRU01360"/>
    </source>
</evidence>
<keyword evidence="12" id="KW-0732">Signal</keyword>
<gene>
    <name evidence="15" type="ORF">H8K47_02115</name>
</gene>
<dbReference type="Pfam" id="PF00593">
    <property type="entry name" value="TonB_dep_Rec_b-barrel"/>
    <property type="match status" value="1"/>
</dbReference>
<dbReference type="InterPro" id="IPR039426">
    <property type="entry name" value="TonB-dep_rcpt-like"/>
</dbReference>
<organism evidence="15 16">
    <name type="scientific">Undibacterium rugosum</name>
    <dbReference type="NCBI Taxonomy" id="2762291"/>
    <lineage>
        <taxon>Bacteria</taxon>
        <taxon>Pseudomonadati</taxon>
        <taxon>Pseudomonadota</taxon>
        <taxon>Betaproteobacteria</taxon>
        <taxon>Burkholderiales</taxon>
        <taxon>Oxalobacteraceae</taxon>
        <taxon>Undibacterium</taxon>
    </lineage>
</organism>
<keyword evidence="9 10" id="KW-0998">Cell outer membrane</keyword>
<protein>
    <submittedName>
        <fullName evidence="15">TonB-dependent receptor</fullName>
    </submittedName>
</protein>
<reference evidence="15" key="1">
    <citation type="submission" date="2020-08" db="EMBL/GenBank/DDBJ databases">
        <title>Novel species isolated from subtropical streams in China.</title>
        <authorList>
            <person name="Lu H."/>
        </authorList>
    </citation>
    <scope>NUCLEOTIDE SEQUENCE</scope>
    <source>
        <strain evidence="15">CY7W</strain>
    </source>
</reference>
<dbReference type="InterPro" id="IPR000531">
    <property type="entry name" value="Beta-barrel_TonB"/>
</dbReference>
<dbReference type="InterPro" id="IPR012910">
    <property type="entry name" value="Plug_dom"/>
</dbReference>